<dbReference type="EC" id="3.1.1.17" evidence="8"/>
<comment type="subcellular location">
    <subcellularLocation>
        <location evidence="6">Cytoplasm</location>
    </subcellularLocation>
</comment>
<dbReference type="SUPFAM" id="SSF63829">
    <property type="entry name" value="Calcium-dependent phosphotriesterase"/>
    <property type="match status" value="1"/>
</dbReference>
<evidence type="ECO:0000256" key="10">
    <source>
        <dbReference type="ARBA" id="ARBA00022490"/>
    </source>
</evidence>
<organism evidence="16 17">
    <name type="scientific">Piscirickettsia litoralis</name>
    <dbReference type="NCBI Taxonomy" id="1891921"/>
    <lineage>
        <taxon>Bacteria</taxon>
        <taxon>Pseudomonadati</taxon>
        <taxon>Pseudomonadota</taxon>
        <taxon>Gammaproteobacteria</taxon>
        <taxon>Thiotrichales</taxon>
        <taxon>Piscirickettsiaceae</taxon>
        <taxon>Piscirickettsia</taxon>
    </lineage>
</organism>
<evidence type="ECO:0000256" key="1">
    <source>
        <dbReference type="ARBA" id="ARBA00001589"/>
    </source>
</evidence>
<comment type="cofactor">
    <cofactor evidence="2">
        <name>Ca(2+)</name>
        <dbReference type="ChEBI" id="CHEBI:29108"/>
    </cofactor>
</comment>
<comment type="cofactor">
    <cofactor evidence="3">
        <name>Mn(2+)</name>
        <dbReference type="ChEBI" id="CHEBI:29035"/>
    </cofactor>
</comment>
<comment type="cofactor">
    <cofactor evidence="5">
        <name>Zn(2+)</name>
        <dbReference type="ChEBI" id="CHEBI:29105"/>
    </cofactor>
</comment>
<name>A0ABX2ZZ70_9GAMM</name>
<keyword evidence="12" id="KW-0378">Hydrolase</keyword>
<evidence type="ECO:0000256" key="7">
    <source>
        <dbReference type="ARBA" id="ARBA00008853"/>
    </source>
</evidence>
<evidence type="ECO:0000256" key="11">
    <source>
        <dbReference type="ARBA" id="ARBA00022723"/>
    </source>
</evidence>
<keyword evidence="11" id="KW-0479">Metal-binding</keyword>
<accession>A0ABX2ZZ70</accession>
<evidence type="ECO:0000259" key="15">
    <source>
        <dbReference type="Pfam" id="PF08450"/>
    </source>
</evidence>
<dbReference type="InterPro" id="IPR013658">
    <property type="entry name" value="SGL"/>
</dbReference>
<evidence type="ECO:0000256" key="12">
    <source>
        <dbReference type="ARBA" id="ARBA00022801"/>
    </source>
</evidence>
<keyword evidence="17" id="KW-1185">Reference proteome</keyword>
<dbReference type="PANTHER" id="PTHR10907:SF47">
    <property type="entry name" value="REGUCALCIN"/>
    <property type="match status" value="1"/>
</dbReference>
<feature type="domain" description="SMP-30/Gluconolactonase/LRE-like region" evidence="15">
    <location>
        <begin position="20"/>
        <end position="276"/>
    </location>
</feature>
<dbReference type="InterPro" id="IPR005511">
    <property type="entry name" value="SMP-30"/>
</dbReference>
<comment type="similarity">
    <text evidence="7">Belongs to the SMP-30/CGR1 family.</text>
</comment>
<evidence type="ECO:0000313" key="16">
    <source>
        <dbReference type="EMBL" id="ODN41891.1"/>
    </source>
</evidence>
<dbReference type="PRINTS" id="PR01791">
    <property type="entry name" value="REGUCALCIN"/>
</dbReference>
<sequence>MSIAKKNIEIINICKSQDGLGESPIWCEEEQSLYWSNHVLANLNDRNVTTHEKPSIKRFNTMTNTLSTWDMPEQVGSFGFREQGGLIAGVNSGFCTIDLENGVVDLIVDPEKELINNRFNDGKVDRRGRFWCGSMDTTVSTESAHIYLLDQNLTSHMVAPNYSFVVSNGIAFSPDDQNMYFADTFRKMIYVFNFDLEEGRIFNQREFFSTSEFPGFPDGATVDSDGYYWIALTQGGKILRISATGKLDRVIDMPIPTPTCVTFGGDNYETLYVTSQKAFLSQEVLQKYPETGDVFAINGLGVKGMPEPKFLG</sequence>
<keyword evidence="13" id="KW-0106">Calcium</keyword>
<comment type="caution">
    <text evidence="16">The sequence shown here is derived from an EMBL/GenBank/DDBJ whole genome shotgun (WGS) entry which is preliminary data.</text>
</comment>
<dbReference type="PANTHER" id="PTHR10907">
    <property type="entry name" value="REGUCALCIN"/>
    <property type="match status" value="1"/>
</dbReference>
<evidence type="ECO:0000313" key="17">
    <source>
        <dbReference type="Proteomes" id="UP000094329"/>
    </source>
</evidence>
<dbReference type="EMBL" id="MDTU01000001">
    <property type="protein sequence ID" value="ODN41891.1"/>
    <property type="molecule type" value="Genomic_DNA"/>
</dbReference>
<dbReference type="InterPro" id="IPR008367">
    <property type="entry name" value="Regucalcin"/>
</dbReference>
<evidence type="ECO:0000256" key="2">
    <source>
        <dbReference type="ARBA" id="ARBA00001913"/>
    </source>
</evidence>
<evidence type="ECO:0000256" key="8">
    <source>
        <dbReference type="ARBA" id="ARBA00013227"/>
    </source>
</evidence>
<evidence type="ECO:0000256" key="4">
    <source>
        <dbReference type="ARBA" id="ARBA00001946"/>
    </source>
</evidence>
<protein>
    <recommendedName>
        <fullName evidence="9">Regucalcin</fullName>
        <ecNumber evidence="8">3.1.1.17</ecNumber>
    </recommendedName>
    <alternativeName>
        <fullName evidence="14">Gluconolactonase</fullName>
    </alternativeName>
</protein>
<evidence type="ECO:0000256" key="6">
    <source>
        <dbReference type="ARBA" id="ARBA00004496"/>
    </source>
</evidence>
<evidence type="ECO:0000256" key="5">
    <source>
        <dbReference type="ARBA" id="ARBA00001947"/>
    </source>
</evidence>
<proteinExistence type="inferred from homology"/>
<evidence type="ECO:0000256" key="3">
    <source>
        <dbReference type="ARBA" id="ARBA00001936"/>
    </source>
</evidence>
<comment type="cofactor">
    <cofactor evidence="4">
        <name>Mg(2+)</name>
        <dbReference type="ChEBI" id="CHEBI:18420"/>
    </cofactor>
</comment>
<dbReference type="Pfam" id="PF08450">
    <property type="entry name" value="SGL"/>
    <property type="match status" value="1"/>
</dbReference>
<reference evidence="16 17" key="1">
    <citation type="submission" date="2016-08" db="EMBL/GenBank/DDBJ databases">
        <title>Draft genome sequence of Candidatus Piscirickettsia litoralis, from seawater.</title>
        <authorList>
            <person name="Wan X."/>
            <person name="Lee A.J."/>
            <person name="Hou S."/>
            <person name="Donachie S.P."/>
        </authorList>
    </citation>
    <scope>NUCLEOTIDE SEQUENCE [LARGE SCALE GENOMIC DNA]</scope>
    <source>
        <strain evidence="16 17">Y2</strain>
    </source>
</reference>
<evidence type="ECO:0000256" key="9">
    <source>
        <dbReference type="ARBA" id="ARBA00016808"/>
    </source>
</evidence>
<dbReference type="Gene3D" id="2.120.10.30">
    <property type="entry name" value="TolB, C-terminal domain"/>
    <property type="match status" value="1"/>
</dbReference>
<evidence type="ECO:0000256" key="13">
    <source>
        <dbReference type="ARBA" id="ARBA00022837"/>
    </source>
</evidence>
<dbReference type="Proteomes" id="UP000094329">
    <property type="component" value="Unassembled WGS sequence"/>
</dbReference>
<dbReference type="InterPro" id="IPR011042">
    <property type="entry name" value="6-blade_b-propeller_TolB-like"/>
</dbReference>
<evidence type="ECO:0000256" key="14">
    <source>
        <dbReference type="ARBA" id="ARBA00032464"/>
    </source>
</evidence>
<gene>
    <name evidence="16" type="ORF">BGC07_01560</name>
</gene>
<dbReference type="PRINTS" id="PR01790">
    <property type="entry name" value="SMP30FAMILY"/>
</dbReference>
<keyword evidence="10" id="KW-0963">Cytoplasm</keyword>
<comment type="catalytic activity">
    <reaction evidence="1">
        <text>D-glucono-1,5-lactone + H2O = D-gluconate + H(+)</text>
        <dbReference type="Rhea" id="RHEA:10440"/>
        <dbReference type="ChEBI" id="CHEBI:15377"/>
        <dbReference type="ChEBI" id="CHEBI:15378"/>
        <dbReference type="ChEBI" id="CHEBI:16217"/>
        <dbReference type="ChEBI" id="CHEBI:18391"/>
        <dbReference type="EC" id="3.1.1.17"/>
    </reaction>
</comment>